<keyword evidence="3" id="KW-1185">Reference proteome</keyword>
<keyword evidence="1" id="KW-0732">Signal</keyword>
<feature type="signal peptide" evidence="1">
    <location>
        <begin position="1"/>
        <end position="15"/>
    </location>
</feature>
<proteinExistence type="predicted"/>
<name>A0A067MHZ0_BOTB1</name>
<sequence length="97" mass="10697">MTTLLLSICLPAIFALQSSGSTIAAVDGVARGLLVSTSVCIFLARLWAHVLSAQSRTRRLGTNRVLHFTKRYTNSIALTTSEPPSRLRIFTTPRRMH</sequence>
<evidence type="ECO:0000313" key="3">
    <source>
        <dbReference type="Proteomes" id="UP000027195"/>
    </source>
</evidence>
<accession>A0A067MHZ0</accession>
<feature type="chain" id="PRO_5011955070" description="Secreted protein" evidence="1">
    <location>
        <begin position="16"/>
        <end position="97"/>
    </location>
</feature>
<dbReference type="InParanoid" id="A0A067MHZ0"/>
<organism evidence="2 3">
    <name type="scientific">Botryobasidium botryosum (strain FD-172 SS1)</name>
    <dbReference type="NCBI Taxonomy" id="930990"/>
    <lineage>
        <taxon>Eukaryota</taxon>
        <taxon>Fungi</taxon>
        <taxon>Dikarya</taxon>
        <taxon>Basidiomycota</taxon>
        <taxon>Agaricomycotina</taxon>
        <taxon>Agaricomycetes</taxon>
        <taxon>Cantharellales</taxon>
        <taxon>Botryobasidiaceae</taxon>
        <taxon>Botryobasidium</taxon>
    </lineage>
</organism>
<dbReference type="Proteomes" id="UP000027195">
    <property type="component" value="Unassembled WGS sequence"/>
</dbReference>
<reference evidence="3" key="1">
    <citation type="journal article" date="2014" name="Proc. Natl. Acad. Sci. U.S.A.">
        <title>Extensive sampling of basidiomycete genomes demonstrates inadequacy of the white-rot/brown-rot paradigm for wood decay fungi.</title>
        <authorList>
            <person name="Riley R."/>
            <person name="Salamov A.A."/>
            <person name="Brown D.W."/>
            <person name="Nagy L.G."/>
            <person name="Floudas D."/>
            <person name="Held B.W."/>
            <person name="Levasseur A."/>
            <person name="Lombard V."/>
            <person name="Morin E."/>
            <person name="Otillar R."/>
            <person name="Lindquist E.A."/>
            <person name="Sun H."/>
            <person name="LaButti K.M."/>
            <person name="Schmutz J."/>
            <person name="Jabbour D."/>
            <person name="Luo H."/>
            <person name="Baker S.E."/>
            <person name="Pisabarro A.G."/>
            <person name="Walton J.D."/>
            <person name="Blanchette R.A."/>
            <person name="Henrissat B."/>
            <person name="Martin F."/>
            <person name="Cullen D."/>
            <person name="Hibbett D.S."/>
            <person name="Grigoriev I.V."/>
        </authorList>
    </citation>
    <scope>NUCLEOTIDE SEQUENCE [LARGE SCALE GENOMIC DNA]</scope>
    <source>
        <strain evidence="3">FD-172 SS1</strain>
    </source>
</reference>
<dbReference type="AlphaFoldDB" id="A0A067MHZ0"/>
<evidence type="ECO:0000256" key="1">
    <source>
        <dbReference type="SAM" id="SignalP"/>
    </source>
</evidence>
<evidence type="ECO:0000313" key="2">
    <source>
        <dbReference type="EMBL" id="KDQ11512.1"/>
    </source>
</evidence>
<dbReference type="HOGENOM" id="CLU_2346414_0_0_1"/>
<gene>
    <name evidence="2" type="ORF">BOTBODRAFT_451157</name>
</gene>
<protein>
    <recommendedName>
        <fullName evidence="4">Secreted protein</fullName>
    </recommendedName>
</protein>
<evidence type="ECO:0008006" key="4">
    <source>
        <dbReference type="Google" id="ProtNLM"/>
    </source>
</evidence>
<dbReference type="EMBL" id="KL198057">
    <property type="protein sequence ID" value="KDQ11512.1"/>
    <property type="molecule type" value="Genomic_DNA"/>
</dbReference>